<organism evidence="3 4">
    <name type="scientific">Periconia digitata</name>
    <dbReference type="NCBI Taxonomy" id="1303443"/>
    <lineage>
        <taxon>Eukaryota</taxon>
        <taxon>Fungi</taxon>
        <taxon>Dikarya</taxon>
        <taxon>Ascomycota</taxon>
        <taxon>Pezizomycotina</taxon>
        <taxon>Dothideomycetes</taxon>
        <taxon>Pleosporomycetidae</taxon>
        <taxon>Pleosporales</taxon>
        <taxon>Massarineae</taxon>
        <taxon>Periconiaceae</taxon>
        <taxon>Periconia</taxon>
    </lineage>
</organism>
<dbReference type="GO" id="GO:0006559">
    <property type="term" value="P:L-phenylalanine catabolic process"/>
    <property type="evidence" value="ECO:0007669"/>
    <property type="project" value="InterPro"/>
</dbReference>
<dbReference type="GO" id="GO:0005737">
    <property type="term" value="C:cytoplasm"/>
    <property type="evidence" value="ECO:0007669"/>
    <property type="project" value="InterPro"/>
</dbReference>
<gene>
    <name evidence="3" type="ORF">PDIGIT_LOCUS14212</name>
</gene>
<dbReference type="Gene3D" id="1.20.200.10">
    <property type="entry name" value="Fumarase/aspartase (Central domain)"/>
    <property type="match status" value="1"/>
</dbReference>
<dbReference type="InterPro" id="IPR023144">
    <property type="entry name" value="Phe_NH3-lyase_shielding_dom_sf"/>
</dbReference>
<dbReference type="AlphaFoldDB" id="A0A9W4UT57"/>
<accession>A0A9W4UT57</accession>
<comment type="similarity">
    <text evidence="1 2">Belongs to the PAL/histidase family.</text>
</comment>
<dbReference type="GO" id="GO:0016841">
    <property type="term" value="F:ammonia-lyase activity"/>
    <property type="evidence" value="ECO:0007669"/>
    <property type="project" value="InterPro"/>
</dbReference>
<evidence type="ECO:0000256" key="2">
    <source>
        <dbReference type="RuleBase" id="RU003954"/>
    </source>
</evidence>
<dbReference type="InterPro" id="IPR024083">
    <property type="entry name" value="Fumarase/histidase_N"/>
</dbReference>
<evidence type="ECO:0000256" key="1">
    <source>
        <dbReference type="ARBA" id="ARBA00007238"/>
    </source>
</evidence>
<dbReference type="Proteomes" id="UP001152607">
    <property type="component" value="Unassembled WGS sequence"/>
</dbReference>
<dbReference type="InterPro" id="IPR022313">
    <property type="entry name" value="Phe/His_NH3-lyase_AS"/>
</dbReference>
<comment type="caution">
    <text evidence="3">The sequence shown here is derived from an EMBL/GenBank/DDBJ whole genome shotgun (WGS) entry which is preliminary data.</text>
</comment>
<proteinExistence type="inferred from homology"/>
<dbReference type="NCBIfam" id="TIGR01226">
    <property type="entry name" value="phe_am_lyase"/>
    <property type="match status" value="1"/>
</dbReference>
<sequence>MHATNEIPNAFRQEGTQAPSRAVTIDGNSLQLAEVIRVAEHKSPVTLTDDPNIIEAINQSVKLLNDKISQGDTVYGVNTGYGGSADVRCQPDETKKVQQALLQLLNCGVLPLDISSQYSEGAHTPSLKQEWVRAAMLIRANTVARGHSCVRMSTINALLALLNRDIIPVIPTRGSISASGDLSPLSYIAGVLEGNPEIYCWAGSGIDRRVVPANEALADADIKPIVFEPKEALGLVNGTAISAAAASTTLNHMSEIITLSQLLTAMNVEAVLGTATSFAPFISQIRPHPGQAQVASTILNALSGSKLATGLLDTHSHDLFQDRYSLRTVPQWLGPFVEDIALADSQLKIELNSTTDNPIMDPATGTVYHGGNFQAMSVTLTMEKSRAAAQAIGRMLFNQFTEMINPATNRGLPPNLCADDPSTSFTMKGVDISMAAYLSELSFLGNPVHNHVVSAEMGNQSLNSLALVSARYADSAVDLLRLMCACTLYGTCQALDLRAMNLIFEEQLQAYLKQRLDAFLTELEVHGSTTLSTKVNPKIWETVKRELSKLTTLDADDRFGKALSGTKTLLLDFLEESGISTDNLLSRTTQWVRDTTTGTTLLYSTVRSEYIKSGNASKFLGRASKLLYTFVREDLNVPMHRGIIDHPTPASWDVVGEGAADDDEQWRRKTVGHWISVIHEAIKSGRIMHVVGKCRAEGGSAEVSLLHQEKNGIA</sequence>
<dbReference type="CDD" id="cd00332">
    <property type="entry name" value="PAL-HAL"/>
    <property type="match status" value="1"/>
</dbReference>
<dbReference type="OrthoDB" id="10051290at2759"/>
<protein>
    <recommendedName>
        <fullName evidence="5">Phenylalanine ammonia-lyase</fullName>
    </recommendedName>
</protein>
<dbReference type="Gene3D" id="1.10.274.20">
    <property type="entry name" value="Phenylalanine ammonia-lyase 1, domain 3"/>
    <property type="match status" value="1"/>
</dbReference>
<evidence type="ECO:0000313" key="3">
    <source>
        <dbReference type="EMBL" id="CAI6341024.1"/>
    </source>
</evidence>
<dbReference type="InterPro" id="IPR008948">
    <property type="entry name" value="L-Aspartase-like"/>
</dbReference>
<dbReference type="InterPro" id="IPR001106">
    <property type="entry name" value="Aromatic_Lyase"/>
</dbReference>
<name>A0A9W4UT57_9PLEO</name>
<dbReference type="SUPFAM" id="SSF48557">
    <property type="entry name" value="L-aspartase-like"/>
    <property type="match status" value="1"/>
</dbReference>
<evidence type="ECO:0008006" key="5">
    <source>
        <dbReference type="Google" id="ProtNLM"/>
    </source>
</evidence>
<dbReference type="Gene3D" id="1.10.275.10">
    <property type="entry name" value="Fumarase/aspartase (N-terminal domain)"/>
    <property type="match status" value="1"/>
</dbReference>
<dbReference type="EMBL" id="CAOQHR010000011">
    <property type="protein sequence ID" value="CAI6341024.1"/>
    <property type="molecule type" value="Genomic_DNA"/>
</dbReference>
<keyword evidence="4" id="KW-1185">Reference proteome</keyword>
<dbReference type="PANTHER" id="PTHR10362">
    <property type="entry name" value="HISTIDINE AMMONIA-LYASE"/>
    <property type="match status" value="1"/>
</dbReference>
<evidence type="ECO:0000313" key="4">
    <source>
        <dbReference type="Proteomes" id="UP001152607"/>
    </source>
</evidence>
<dbReference type="Pfam" id="PF00221">
    <property type="entry name" value="Lyase_aromatic"/>
    <property type="match status" value="1"/>
</dbReference>
<keyword evidence="2" id="KW-0456">Lyase</keyword>
<reference evidence="3" key="1">
    <citation type="submission" date="2023-01" db="EMBL/GenBank/DDBJ databases">
        <authorList>
            <person name="Van Ghelder C."/>
            <person name="Rancurel C."/>
        </authorList>
    </citation>
    <scope>NUCLEOTIDE SEQUENCE</scope>
    <source>
        <strain evidence="3">CNCM I-4278</strain>
    </source>
</reference>
<dbReference type="PROSITE" id="PS00488">
    <property type="entry name" value="PAL_HISTIDASE"/>
    <property type="match status" value="1"/>
</dbReference>
<dbReference type="InterPro" id="IPR005922">
    <property type="entry name" value="Phe_NH3-lyase"/>
</dbReference>